<organism evidence="1 2">
    <name type="scientific">Arthrobotrys musiformis</name>
    <dbReference type="NCBI Taxonomy" id="47236"/>
    <lineage>
        <taxon>Eukaryota</taxon>
        <taxon>Fungi</taxon>
        <taxon>Dikarya</taxon>
        <taxon>Ascomycota</taxon>
        <taxon>Pezizomycotina</taxon>
        <taxon>Orbiliomycetes</taxon>
        <taxon>Orbiliales</taxon>
        <taxon>Orbiliaceae</taxon>
        <taxon>Arthrobotrys</taxon>
    </lineage>
</organism>
<dbReference type="Proteomes" id="UP001370758">
    <property type="component" value="Unassembled WGS sequence"/>
</dbReference>
<evidence type="ECO:0000313" key="1">
    <source>
        <dbReference type="EMBL" id="KAK6506744.1"/>
    </source>
</evidence>
<keyword evidence="2" id="KW-1185">Reference proteome</keyword>
<comment type="caution">
    <text evidence="1">The sequence shown here is derived from an EMBL/GenBank/DDBJ whole genome shotgun (WGS) entry which is preliminary data.</text>
</comment>
<dbReference type="AlphaFoldDB" id="A0AAV9WEI1"/>
<gene>
    <name evidence="1" type="ORF">TWF481_005204</name>
</gene>
<dbReference type="EMBL" id="JAVHJL010000003">
    <property type="protein sequence ID" value="KAK6506744.1"/>
    <property type="molecule type" value="Genomic_DNA"/>
</dbReference>
<reference evidence="1 2" key="1">
    <citation type="submission" date="2023-08" db="EMBL/GenBank/DDBJ databases">
        <authorList>
            <person name="Palmer J.M."/>
        </authorList>
    </citation>
    <scope>NUCLEOTIDE SEQUENCE [LARGE SCALE GENOMIC DNA]</scope>
    <source>
        <strain evidence="1 2">TWF481</strain>
    </source>
</reference>
<name>A0AAV9WEI1_9PEZI</name>
<proteinExistence type="predicted"/>
<protein>
    <recommendedName>
        <fullName evidence="3">F-box domain-containing protein</fullName>
    </recommendedName>
</protein>
<evidence type="ECO:0008006" key="3">
    <source>
        <dbReference type="Google" id="ProtNLM"/>
    </source>
</evidence>
<sequence>MATLTDLPYDIKHCILRQVNERGALLTLISTSKTFYNIFKRHREGILHNLYLSEALSYAPDSIVFTYCQRKVPGIDDFATLSNIIRGYQLANKRGIPPSFLQSENGEFNPRTQAQQLVHDYLGIRRIALAHQYAVRTARREPGLTASELHRITLAVYRGWNLLLLLNKGLELEPKTLDLRSQIDSSGLSNSGDCLEGLIATWDIWDVVRIQSVMGESIRILPTGQVNMNDSGAFNQFEADIAKSGLKEIVERFSQDEKVVLVFPIYSMVDSYPSTTASFALSTEFAQYLLIHHDPATIAALYTLFPTPDAKTVYDRMAKHLATAVEGYFLYKASKKGGYTQMSLDTLQYTITKMLGWYSPVIDGVGFGGMEVKSMRLVNRVSWMRGKIFGKEAKCIGAHSWIQWARLSGCVYDDERLEGRGLEWPIFEN</sequence>
<accession>A0AAV9WEI1</accession>
<evidence type="ECO:0000313" key="2">
    <source>
        <dbReference type="Proteomes" id="UP001370758"/>
    </source>
</evidence>